<dbReference type="Gene3D" id="1.20.1530.20">
    <property type="match status" value="1"/>
</dbReference>
<keyword evidence="8 11" id="KW-1133">Transmembrane helix</keyword>
<keyword evidence="9" id="KW-0406">Ion transport</keyword>
<evidence type="ECO:0000256" key="3">
    <source>
        <dbReference type="ARBA" id="ARBA00022448"/>
    </source>
</evidence>
<dbReference type="FunFam" id="3.40.50.720:FF:000036">
    <property type="entry name" value="Glutathione-regulated potassium-efflux system protein KefB"/>
    <property type="match status" value="1"/>
</dbReference>
<feature type="transmembrane region" description="Helical" evidence="11">
    <location>
        <begin position="119"/>
        <end position="140"/>
    </location>
</feature>
<dbReference type="InterPro" id="IPR036291">
    <property type="entry name" value="NAD(P)-bd_dom_sf"/>
</dbReference>
<organism evidence="13 14">
    <name type="scientific">Bergeyella zoohelcum</name>
    <dbReference type="NCBI Taxonomy" id="1015"/>
    <lineage>
        <taxon>Bacteria</taxon>
        <taxon>Pseudomonadati</taxon>
        <taxon>Bacteroidota</taxon>
        <taxon>Flavobacteriia</taxon>
        <taxon>Flavobacteriales</taxon>
        <taxon>Weeksellaceae</taxon>
        <taxon>Bergeyella</taxon>
    </lineage>
</organism>
<feature type="transmembrane region" description="Helical" evidence="11">
    <location>
        <begin position="299"/>
        <end position="322"/>
    </location>
</feature>
<dbReference type="Pfam" id="PF02254">
    <property type="entry name" value="TrkA_N"/>
    <property type="match status" value="1"/>
</dbReference>
<evidence type="ECO:0000313" key="14">
    <source>
        <dbReference type="Proteomes" id="UP000255515"/>
    </source>
</evidence>
<dbReference type="Pfam" id="PF00999">
    <property type="entry name" value="Na_H_Exchanger"/>
    <property type="match status" value="1"/>
</dbReference>
<proteinExistence type="inferred from homology"/>
<keyword evidence="4" id="KW-0050">Antiport</keyword>
<feature type="transmembrane region" description="Helical" evidence="11">
    <location>
        <begin position="365"/>
        <end position="385"/>
    </location>
</feature>
<evidence type="ECO:0000256" key="9">
    <source>
        <dbReference type="ARBA" id="ARBA00023065"/>
    </source>
</evidence>
<evidence type="ECO:0000313" key="13">
    <source>
        <dbReference type="EMBL" id="SUV52779.1"/>
    </source>
</evidence>
<dbReference type="Gene3D" id="3.40.50.720">
    <property type="entry name" value="NAD(P)-binding Rossmann-like Domain"/>
    <property type="match status" value="1"/>
</dbReference>
<feature type="transmembrane region" description="Helical" evidence="11">
    <location>
        <begin position="91"/>
        <end position="113"/>
    </location>
</feature>
<dbReference type="GO" id="GO:0005886">
    <property type="term" value="C:plasma membrane"/>
    <property type="evidence" value="ECO:0007669"/>
    <property type="project" value="TreeGrafter"/>
</dbReference>
<name>A0A380ZVN1_9FLAO</name>
<dbReference type="InterPro" id="IPR006153">
    <property type="entry name" value="Cation/H_exchanger_TM"/>
</dbReference>
<dbReference type="InterPro" id="IPR003148">
    <property type="entry name" value="RCK_N"/>
</dbReference>
<sequence length="588" mass="63466">MAEETQSAHSLLNVVVLIGTAVLAVPLFKKLGLGSVLGYLAAGLVLGPFGLKLFQDTQSIMHLAELGVVMFLFVIGLEMKPAHLWGLRKQIFGMGSMQALILASILTLLGLLYGLPWQTAFVAISGFVLSSTAIVMQILGERHELATPRGQKVVSILLFEDLLIVPLLAIVAFLAPVDPNAVVQKPPVWQQLGTALLSLGILVAAGLWLLNPLFRILAKSKAREVMTGAALFVVLGAALLMEWGGISMAMGAFTAGVLLSESSFRHQLEMDIEPFRGLLLGLFFLGVGMSLNLEMVTQNLGIIVLGVLSLMTIKSSVVYLVARLSKSNKTDAIDRALLMSQGGEFAFVLYAAAVSQGVIDGTLHANMTAIVVISMALTPIFILIYQKFIRKKTVDLDGVDHILDDENSRGNVLIIGFGRMGQIASQVPLAYGATVTIIDNNPDTIRSAQKHGLKVYYGDGSREDVLYAAGAYHADCVMICLDDSVVATQIVRSIKHHSPTTKTVVRASDHHHAFELIEAEADFFVRETFEAAVDMGGKTLKALGADEEDVEKYNAQIRNTDKQKFALDTKGDEFSACEMVLKNAEGKK</sequence>
<comment type="subcellular location">
    <subcellularLocation>
        <location evidence="1">Endomembrane system</location>
        <topology evidence="1">Multi-pass membrane protein</topology>
    </subcellularLocation>
</comment>
<evidence type="ECO:0000256" key="5">
    <source>
        <dbReference type="ARBA" id="ARBA00022538"/>
    </source>
</evidence>
<dbReference type="SUPFAM" id="SSF51735">
    <property type="entry name" value="NAD(P)-binding Rossmann-fold domains"/>
    <property type="match status" value="1"/>
</dbReference>
<comment type="similarity">
    <text evidence="2">Belongs to the monovalent cation:proton antiporter 2 (CPA2) transporter (TC 2.A.37) family.</text>
</comment>
<feature type="transmembrane region" description="Helical" evidence="11">
    <location>
        <begin position="188"/>
        <end position="210"/>
    </location>
</feature>
<accession>A0A380ZVN1</accession>
<evidence type="ECO:0000256" key="7">
    <source>
        <dbReference type="ARBA" id="ARBA00022958"/>
    </source>
</evidence>
<reference evidence="13 14" key="1">
    <citation type="submission" date="2018-06" db="EMBL/GenBank/DDBJ databases">
        <authorList>
            <consortium name="Pathogen Informatics"/>
            <person name="Doyle S."/>
        </authorList>
    </citation>
    <scope>NUCLEOTIDE SEQUENCE [LARGE SCALE GENOMIC DNA]</scope>
    <source>
        <strain evidence="13 14">NCTC11661</strain>
    </source>
</reference>
<feature type="transmembrane region" description="Helical" evidence="11">
    <location>
        <begin position="276"/>
        <end position="293"/>
    </location>
</feature>
<feature type="transmembrane region" description="Helical" evidence="11">
    <location>
        <begin position="60"/>
        <end position="79"/>
    </location>
</feature>
<protein>
    <submittedName>
        <fullName evidence="13">K(+)/H(+) antiporter</fullName>
    </submittedName>
</protein>
<dbReference type="NCBIfam" id="TIGR00932">
    <property type="entry name" value="2a37"/>
    <property type="match status" value="1"/>
</dbReference>
<dbReference type="PROSITE" id="PS51201">
    <property type="entry name" value="RCK_N"/>
    <property type="match status" value="1"/>
</dbReference>
<feature type="transmembrane region" description="Helical" evidence="11">
    <location>
        <begin position="36"/>
        <end position="54"/>
    </location>
</feature>
<evidence type="ECO:0000256" key="4">
    <source>
        <dbReference type="ARBA" id="ARBA00022449"/>
    </source>
</evidence>
<dbReference type="PANTHER" id="PTHR46157">
    <property type="entry name" value="K(+) EFFLUX ANTIPORTER 3, CHLOROPLASTIC"/>
    <property type="match status" value="1"/>
</dbReference>
<dbReference type="GO" id="GO:0006813">
    <property type="term" value="P:potassium ion transport"/>
    <property type="evidence" value="ECO:0007669"/>
    <property type="project" value="UniProtKB-KW"/>
</dbReference>
<dbReference type="EMBL" id="UFTJ01000003">
    <property type="protein sequence ID" value="SUV52779.1"/>
    <property type="molecule type" value="Genomic_DNA"/>
</dbReference>
<keyword evidence="3" id="KW-0813">Transport</keyword>
<feature type="transmembrane region" description="Helical" evidence="11">
    <location>
        <begin position="152"/>
        <end position="176"/>
    </location>
</feature>
<dbReference type="InterPro" id="IPR004771">
    <property type="entry name" value="K/H_exchanger"/>
</dbReference>
<keyword evidence="10 11" id="KW-0472">Membrane</keyword>
<feature type="domain" description="RCK N-terminal" evidence="12">
    <location>
        <begin position="409"/>
        <end position="526"/>
    </location>
</feature>
<evidence type="ECO:0000256" key="11">
    <source>
        <dbReference type="SAM" id="Phobius"/>
    </source>
</evidence>
<dbReference type="GO" id="GO:0012505">
    <property type="term" value="C:endomembrane system"/>
    <property type="evidence" value="ECO:0007669"/>
    <property type="project" value="UniProtKB-SubCell"/>
</dbReference>
<dbReference type="InterPro" id="IPR038770">
    <property type="entry name" value="Na+/solute_symporter_sf"/>
</dbReference>
<dbReference type="AlphaFoldDB" id="A0A380ZVN1"/>
<evidence type="ECO:0000259" key="12">
    <source>
        <dbReference type="PROSITE" id="PS51201"/>
    </source>
</evidence>
<evidence type="ECO:0000256" key="10">
    <source>
        <dbReference type="ARBA" id="ARBA00023136"/>
    </source>
</evidence>
<feature type="transmembrane region" description="Helical" evidence="11">
    <location>
        <begin position="12"/>
        <end position="29"/>
    </location>
</feature>
<dbReference type="Proteomes" id="UP000255515">
    <property type="component" value="Unassembled WGS sequence"/>
</dbReference>
<dbReference type="GO" id="GO:1902600">
    <property type="term" value="P:proton transmembrane transport"/>
    <property type="evidence" value="ECO:0007669"/>
    <property type="project" value="InterPro"/>
</dbReference>
<evidence type="ECO:0000256" key="8">
    <source>
        <dbReference type="ARBA" id="ARBA00022989"/>
    </source>
</evidence>
<keyword evidence="5" id="KW-0633">Potassium transport</keyword>
<gene>
    <name evidence="13" type="primary">kefC</name>
    <name evidence="13" type="ORF">NCTC11661_01922</name>
</gene>
<dbReference type="GO" id="GO:0008324">
    <property type="term" value="F:monoatomic cation transmembrane transporter activity"/>
    <property type="evidence" value="ECO:0007669"/>
    <property type="project" value="InterPro"/>
</dbReference>
<dbReference type="RefSeq" id="WP_002688092.1">
    <property type="nucleotide sequence ID" value="NZ_UFTJ01000003.1"/>
</dbReference>
<evidence type="ECO:0000256" key="2">
    <source>
        <dbReference type="ARBA" id="ARBA00005551"/>
    </source>
</evidence>
<evidence type="ECO:0000256" key="1">
    <source>
        <dbReference type="ARBA" id="ARBA00004127"/>
    </source>
</evidence>
<evidence type="ECO:0000256" key="6">
    <source>
        <dbReference type="ARBA" id="ARBA00022692"/>
    </source>
</evidence>
<keyword evidence="6 11" id="KW-0812">Transmembrane</keyword>
<dbReference type="GO" id="GO:0015297">
    <property type="term" value="F:antiporter activity"/>
    <property type="evidence" value="ECO:0007669"/>
    <property type="project" value="UniProtKB-KW"/>
</dbReference>
<keyword evidence="7" id="KW-0630">Potassium</keyword>
<dbReference type="PANTHER" id="PTHR46157:SF8">
    <property type="entry name" value="GLUTATHIONE-REGULATED POTASSIUM-EFFLUX SYSTEM PROTEIN"/>
    <property type="match status" value="1"/>
</dbReference>